<keyword evidence="3" id="KW-1185">Reference proteome</keyword>
<evidence type="ECO:0000313" key="4">
    <source>
        <dbReference type="RefSeq" id="XP_030976198.1"/>
    </source>
</evidence>
<evidence type="ECO:0000256" key="1">
    <source>
        <dbReference type="ARBA" id="ARBA00011353"/>
    </source>
</evidence>
<organism evidence="3 4">
    <name type="scientific">Pyricularia grisea</name>
    <name type="common">Crabgrass-specific blast fungus</name>
    <name type="synonym">Magnaporthe grisea</name>
    <dbReference type="NCBI Taxonomy" id="148305"/>
    <lineage>
        <taxon>Eukaryota</taxon>
        <taxon>Fungi</taxon>
        <taxon>Dikarya</taxon>
        <taxon>Ascomycota</taxon>
        <taxon>Pezizomycotina</taxon>
        <taxon>Sordariomycetes</taxon>
        <taxon>Sordariomycetidae</taxon>
        <taxon>Magnaporthales</taxon>
        <taxon>Pyriculariaceae</taxon>
        <taxon>Pyricularia</taxon>
    </lineage>
</organism>
<reference evidence="4" key="1">
    <citation type="journal article" date="2019" name="Mol. Biol. Evol.">
        <title>Blast fungal genomes show frequent chromosomal changes, gene gains and losses, and effector gene turnover.</title>
        <authorList>
            <person name="Gomez Luciano L.B."/>
            <person name="Jason Tsai I."/>
            <person name="Chuma I."/>
            <person name="Tosa Y."/>
            <person name="Chen Y.H."/>
            <person name="Li J.Y."/>
            <person name="Li M.Y."/>
            <person name="Jade Lu M.Y."/>
            <person name="Nakayashiki H."/>
            <person name="Li W.H."/>
        </authorList>
    </citation>
    <scope>NUCLEOTIDE SEQUENCE</scope>
    <source>
        <strain evidence="4">NI907</strain>
    </source>
</reference>
<comment type="subunit">
    <text evidence="1">Component of the NuA4 histone acetyltransferase complex.</text>
</comment>
<reference evidence="4" key="2">
    <citation type="submission" date="2019-10" db="EMBL/GenBank/DDBJ databases">
        <authorList>
            <consortium name="NCBI Genome Project"/>
        </authorList>
    </citation>
    <scope>NUCLEOTIDE SEQUENCE</scope>
    <source>
        <strain evidence="4">NI907</strain>
    </source>
</reference>
<feature type="domain" description="Chromo" evidence="2">
    <location>
        <begin position="83"/>
        <end position="121"/>
    </location>
</feature>
<dbReference type="InterPro" id="IPR016197">
    <property type="entry name" value="Chromo-like_dom_sf"/>
</dbReference>
<gene>
    <name evidence="4" type="ORF">PgNI_12378</name>
</gene>
<accession>A0A6P8AMT4</accession>
<name>A0A6P8AMT4_PYRGI</name>
<dbReference type="AlphaFoldDB" id="A0A6P8AMT4"/>
<dbReference type="GO" id="GO:0006338">
    <property type="term" value="P:chromatin remodeling"/>
    <property type="evidence" value="ECO:0007669"/>
    <property type="project" value="UniProtKB-ARBA"/>
</dbReference>
<evidence type="ECO:0000313" key="3">
    <source>
        <dbReference type="Proteomes" id="UP000515153"/>
    </source>
</evidence>
<dbReference type="Proteomes" id="UP000515153">
    <property type="component" value="Unplaced"/>
</dbReference>
<dbReference type="InterPro" id="IPR000953">
    <property type="entry name" value="Chromo/chromo_shadow_dom"/>
</dbReference>
<proteinExistence type="predicted"/>
<evidence type="ECO:0000259" key="2">
    <source>
        <dbReference type="PROSITE" id="PS50013"/>
    </source>
</evidence>
<dbReference type="KEGG" id="pgri:PgNI_12378"/>
<dbReference type="Gene3D" id="2.40.50.40">
    <property type="match status" value="1"/>
</dbReference>
<sequence length="200" mass="22465">MSVYAGDIINVPWSSRSTVLEVLFLVQTADRDFYGVLYSNPDPLKWDWPSPTGIAWVYHDGLQIRTWQEAGQKPSFTNDSSDFEIEQIFGHYENAEGHVSYAVKWVGYACPTWESDINYSCKHVADYHRRLSAPGSALTHYQPCVEVVTATTFSTMNKSDNGLDSVDNTRAYTFGPDGKSSRPCERRFVVCINSQPTSAA</sequence>
<reference evidence="4" key="3">
    <citation type="submission" date="2025-08" db="UniProtKB">
        <authorList>
            <consortium name="RefSeq"/>
        </authorList>
    </citation>
    <scope>IDENTIFICATION</scope>
    <source>
        <strain evidence="4">NI907</strain>
    </source>
</reference>
<dbReference type="SUPFAM" id="SSF54160">
    <property type="entry name" value="Chromo domain-like"/>
    <property type="match status" value="1"/>
</dbReference>
<dbReference type="RefSeq" id="XP_030976198.1">
    <property type="nucleotide sequence ID" value="XM_031132327.1"/>
</dbReference>
<dbReference type="PROSITE" id="PS50013">
    <property type="entry name" value="CHROMO_2"/>
    <property type="match status" value="1"/>
</dbReference>
<dbReference type="GeneID" id="41967232"/>
<protein>
    <recommendedName>
        <fullName evidence="2">Chromo domain-containing protein</fullName>
    </recommendedName>
</protein>